<dbReference type="InterPro" id="IPR003593">
    <property type="entry name" value="AAA+_ATPase"/>
</dbReference>
<feature type="domain" description="ABC transporter" evidence="5">
    <location>
        <begin position="3"/>
        <end position="224"/>
    </location>
</feature>
<dbReference type="CDD" id="cd03230">
    <property type="entry name" value="ABC_DR_subfamily_A"/>
    <property type="match status" value="1"/>
</dbReference>
<evidence type="ECO:0000259" key="5">
    <source>
        <dbReference type="PROSITE" id="PS50893"/>
    </source>
</evidence>
<dbReference type="PROSITE" id="PS00211">
    <property type="entry name" value="ABC_TRANSPORTER_1"/>
    <property type="match status" value="1"/>
</dbReference>
<dbReference type="RefSeq" id="WP_142766571.1">
    <property type="nucleotide sequence ID" value="NZ_CP041356.1"/>
</dbReference>
<dbReference type="Gene3D" id="3.40.50.300">
    <property type="entry name" value="P-loop containing nucleotide triphosphate hydrolases"/>
    <property type="match status" value="1"/>
</dbReference>
<keyword evidence="2" id="KW-0813">Transport</keyword>
<sequence length="235" mass="26664">MMIEIQDLKKSYANNQVLKGVNLTIEKGSCTALVGNNGSGKSTIVDIITKSKKANSGQINYDFDEQKLFEHIGVQLQNADFDQRLKVKEIIRLWRDIYGEPDAEIAQFIKILGIDEIMNQRSTKLSGGQKQKLSILLSVFHQPELLILDELTTGLDAATREDVREFIREYNNKGKTVFIVSHYMDEVEALCDVVHFLKDGVIFESGNPKALLVKHDVKNLQEFVRKNMRKAVSHV</sequence>
<dbReference type="Pfam" id="PF00005">
    <property type="entry name" value="ABC_tran"/>
    <property type="match status" value="1"/>
</dbReference>
<evidence type="ECO:0000256" key="1">
    <source>
        <dbReference type="ARBA" id="ARBA00005417"/>
    </source>
</evidence>
<evidence type="ECO:0000256" key="3">
    <source>
        <dbReference type="ARBA" id="ARBA00022741"/>
    </source>
</evidence>
<dbReference type="KEGG" id="lack:FLP15_07295"/>
<keyword evidence="4 6" id="KW-0067">ATP-binding</keyword>
<dbReference type="GO" id="GO:0005524">
    <property type="term" value="F:ATP binding"/>
    <property type="evidence" value="ECO:0007669"/>
    <property type="project" value="UniProtKB-KW"/>
</dbReference>
<organism evidence="6 7">
    <name type="scientific">Lactococcus protaetiae</name>
    <dbReference type="NCBI Taxonomy" id="2592653"/>
    <lineage>
        <taxon>Bacteria</taxon>
        <taxon>Bacillati</taxon>
        <taxon>Bacillota</taxon>
        <taxon>Bacilli</taxon>
        <taxon>Lactobacillales</taxon>
        <taxon>Streptococcaceae</taxon>
        <taxon>Lactococcus</taxon>
    </lineage>
</organism>
<protein>
    <submittedName>
        <fullName evidence="6">ABC transporter ATP-binding protein</fullName>
    </submittedName>
</protein>
<keyword evidence="7" id="KW-1185">Reference proteome</keyword>
<dbReference type="PANTHER" id="PTHR42711">
    <property type="entry name" value="ABC TRANSPORTER ATP-BINDING PROTEIN"/>
    <property type="match status" value="1"/>
</dbReference>
<evidence type="ECO:0000256" key="2">
    <source>
        <dbReference type="ARBA" id="ARBA00022448"/>
    </source>
</evidence>
<dbReference type="InterPro" id="IPR003439">
    <property type="entry name" value="ABC_transporter-like_ATP-bd"/>
</dbReference>
<proteinExistence type="inferred from homology"/>
<dbReference type="SUPFAM" id="SSF52540">
    <property type="entry name" value="P-loop containing nucleoside triphosphate hydrolases"/>
    <property type="match status" value="1"/>
</dbReference>
<dbReference type="Proteomes" id="UP000315128">
    <property type="component" value="Chromosome"/>
</dbReference>
<evidence type="ECO:0000256" key="4">
    <source>
        <dbReference type="ARBA" id="ARBA00022840"/>
    </source>
</evidence>
<gene>
    <name evidence="6" type="ORF">FLP15_07295</name>
</gene>
<comment type="similarity">
    <text evidence="1">Belongs to the ABC transporter superfamily.</text>
</comment>
<dbReference type="PANTHER" id="PTHR42711:SF5">
    <property type="entry name" value="ABC TRANSPORTER ATP-BINDING PROTEIN NATA"/>
    <property type="match status" value="1"/>
</dbReference>
<dbReference type="SMART" id="SM00382">
    <property type="entry name" value="AAA"/>
    <property type="match status" value="1"/>
</dbReference>
<dbReference type="AlphaFoldDB" id="A0A514Z8T2"/>
<reference evidence="6 7" key="1">
    <citation type="submission" date="2019-07" db="EMBL/GenBank/DDBJ databases">
        <title>Genome sequencing of KACC 19320.</title>
        <authorList>
            <person name="Heo J."/>
            <person name="Kim S.-J."/>
            <person name="Kim J.-S."/>
            <person name="Hong S.-B."/>
            <person name="Kwon S.-W."/>
        </authorList>
    </citation>
    <scope>NUCLEOTIDE SEQUENCE [LARGE SCALE GENOMIC DNA]</scope>
    <source>
        <strain evidence="6 7">KACC 19320</strain>
    </source>
</reference>
<dbReference type="InterPro" id="IPR017871">
    <property type="entry name" value="ABC_transporter-like_CS"/>
</dbReference>
<evidence type="ECO:0000313" key="6">
    <source>
        <dbReference type="EMBL" id="QDK71001.1"/>
    </source>
</evidence>
<name>A0A514Z8T2_9LACT</name>
<evidence type="ECO:0000313" key="7">
    <source>
        <dbReference type="Proteomes" id="UP000315128"/>
    </source>
</evidence>
<dbReference type="InterPro" id="IPR050763">
    <property type="entry name" value="ABC_transporter_ATP-binding"/>
</dbReference>
<keyword evidence="3" id="KW-0547">Nucleotide-binding</keyword>
<accession>A0A514Z8T2</accession>
<dbReference type="PROSITE" id="PS50893">
    <property type="entry name" value="ABC_TRANSPORTER_2"/>
    <property type="match status" value="1"/>
</dbReference>
<dbReference type="InterPro" id="IPR027417">
    <property type="entry name" value="P-loop_NTPase"/>
</dbReference>
<dbReference type="EMBL" id="CP041356">
    <property type="protein sequence ID" value="QDK71001.1"/>
    <property type="molecule type" value="Genomic_DNA"/>
</dbReference>
<dbReference type="OrthoDB" id="9804819at2"/>
<dbReference type="GO" id="GO:0016887">
    <property type="term" value="F:ATP hydrolysis activity"/>
    <property type="evidence" value="ECO:0007669"/>
    <property type="project" value="InterPro"/>
</dbReference>